<comment type="caution">
    <text evidence="1">The sequence shown here is derived from an EMBL/GenBank/DDBJ whole genome shotgun (WGS) entry which is preliminary data.</text>
</comment>
<proteinExistence type="predicted"/>
<gene>
    <name evidence="1" type="ORF">C5O25_04635</name>
</gene>
<evidence type="ECO:0000313" key="1">
    <source>
        <dbReference type="EMBL" id="PWB08459.1"/>
    </source>
</evidence>
<evidence type="ECO:0000313" key="2">
    <source>
        <dbReference type="Proteomes" id="UP000244925"/>
    </source>
</evidence>
<sequence>MLRSKKMEKMRAGALHRIGAWGALSDSCGDWSDRSAVWLMILEDLAVWQKNSNFAVAIAAL</sequence>
<dbReference type="AlphaFoldDB" id="A0A2V1IZ98"/>
<reference evidence="2" key="1">
    <citation type="submission" date="2018-02" db="EMBL/GenBank/DDBJ databases">
        <authorList>
            <person name="Clavel T."/>
            <person name="Strowig T."/>
        </authorList>
    </citation>
    <scope>NUCLEOTIDE SEQUENCE [LARGE SCALE GENOMIC DNA]</scope>
    <source>
        <strain evidence="2">DSM 100764</strain>
    </source>
</reference>
<dbReference type="Proteomes" id="UP000244925">
    <property type="component" value="Unassembled WGS sequence"/>
</dbReference>
<organism evidence="1 2">
    <name type="scientific">Paramuribaculum intestinale</name>
    <dbReference type="NCBI Taxonomy" id="2094151"/>
    <lineage>
        <taxon>Bacteria</taxon>
        <taxon>Pseudomonadati</taxon>
        <taxon>Bacteroidota</taxon>
        <taxon>Bacteroidia</taxon>
        <taxon>Bacteroidales</taxon>
        <taxon>Muribaculaceae</taxon>
        <taxon>Paramuribaculum</taxon>
    </lineage>
</organism>
<protein>
    <submittedName>
        <fullName evidence="1">Uncharacterized protein</fullName>
    </submittedName>
</protein>
<accession>A0A2V1IZ98</accession>
<name>A0A2V1IZ98_9BACT</name>
<keyword evidence="2" id="KW-1185">Reference proteome</keyword>
<dbReference type="EMBL" id="PUBV01000006">
    <property type="protein sequence ID" value="PWB08459.1"/>
    <property type="molecule type" value="Genomic_DNA"/>
</dbReference>